<feature type="domain" description="HAMP" evidence="8">
    <location>
        <begin position="213"/>
        <end position="266"/>
    </location>
</feature>
<keyword evidence="6" id="KW-0472">Membrane</keyword>
<name>A0A2R4WXT2_9EURY</name>
<dbReference type="SMART" id="SM00283">
    <property type="entry name" value="MA"/>
    <property type="match status" value="1"/>
</dbReference>
<dbReference type="Gene3D" id="1.10.287.950">
    <property type="entry name" value="Methyl-accepting chemotaxis protein"/>
    <property type="match status" value="1"/>
</dbReference>
<dbReference type="PANTHER" id="PTHR32089">
    <property type="entry name" value="METHYL-ACCEPTING CHEMOTAXIS PROTEIN MCPB"/>
    <property type="match status" value="1"/>
</dbReference>
<dbReference type="PRINTS" id="PR00260">
    <property type="entry name" value="CHEMTRNSDUCR"/>
</dbReference>
<dbReference type="GeneID" id="36510959"/>
<dbReference type="RefSeq" id="WP_108380690.1">
    <property type="nucleotide sequence ID" value="NZ_CP028858.1"/>
</dbReference>
<feature type="region of interest" description="Disordered" evidence="5">
    <location>
        <begin position="640"/>
        <end position="687"/>
    </location>
</feature>
<dbReference type="EMBL" id="CP028858">
    <property type="protein sequence ID" value="AWB26321.1"/>
    <property type="molecule type" value="Genomic_DNA"/>
</dbReference>
<accession>A0A2R4WXT2</accession>
<dbReference type="GO" id="GO:0007165">
    <property type="term" value="P:signal transduction"/>
    <property type="evidence" value="ECO:0007669"/>
    <property type="project" value="UniProtKB-KW"/>
</dbReference>
<dbReference type="Pfam" id="PF00672">
    <property type="entry name" value="HAMP"/>
    <property type="match status" value="1"/>
</dbReference>
<comment type="similarity">
    <text evidence="2">Belongs to the methyl-accepting chemotaxis (MCP) protein family.</text>
</comment>
<dbReference type="AlphaFoldDB" id="A0A2R4WXT2"/>
<dbReference type="PROSITE" id="PS50885">
    <property type="entry name" value="HAMP"/>
    <property type="match status" value="1"/>
</dbReference>
<dbReference type="SUPFAM" id="SSF58104">
    <property type="entry name" value="Methyl-accepting chemotaxis protein (MCP) signaling domain"/>
    <property type="match status" value="1"/>
</dbReference>
<feature type="domain" description="Methyl-accepting transducer" evidence="7">
    <location>
        <begin position="423"/>
        <end position="659"/>
    </location>
</feature>
<evidence type="ECO:0000256" key="6">
    <source>
        <dbReference type="SAM" id="Phobius"/>
    </source>
</evidence>
<reference evidence="9 10" key="1">
    <citation type="submission" date="2018-04" db="EMBL/GenBank/DDBJ databases">
        <title>Halococcoides cellulosivorans gen. nov., sp. nov., an extremely halophilic cellulose-utilizing haloarchaeon from hypersaline lakes.</title>
        <authorList>
            <person name="Sorokin D.Y."/>
            <person name="Toshchakov S.V."/>
            <person name="Samarov N.I."/>
            <person name="Korzhenkov A."/>
            <person name="Kublanov I.V."/>
        </authorList>
    </citation>
    <scope>NUCLEOTIDE SEQUENCE [LARGE SCALE GENOMIC DNA]</scope>
    <source>
        <strain evidence="9 10">HArcel1</strain>
    </source>
</reference>
<dbReference type="PANTHER" id="PTHR32089:SF112">
    <property type="entry name" value="LYSOZYME-LIKE PROTEIN-RELATED"/>
    <property type="match status" value="1"/>
</dbReference>
<dbReference type="GO" id="GO:0006935">
    <property type="term" value="P:chemotaxis"/>
    <property type="evidence" value="ECO:0007669"/>
    <property type="project" value="InterPro"/>
</dbReference>
<feature type="transmembrane region" description="Helical" evidence="6">
    <location>
        <begin position="20"/>
        <end position="40"/>
    </location>
</feature>
<feature type="compositionally biased region" description="Acidic residues" evidence="5">
    <location>
        <begin position="776"/>
        <end position="787"/>
    </location>
</feature>
<feature type="compositionally biased region" description="Polar residues" evidence="5">
    <location>
        <begin position="712"/>
        <end position="722"/>
    </location>
</feature>
<evidence type="ECO:0000313" key="9">
    <source>
        <dbReference type="EMBL" id="AWB26321.1"/>
    </source>
</evidence>
<dbReference type="InterPro" id="IPR004089">
    <property type="entry name" value="MCPsignal_dom"/>
</dbReference>
<dbReference type="PROSITE" id="PS50111">
    <property type="entry name" value="CHEMOTAXIS_TRANSDUC_2"/>
    <property type="match status" value="1"/>
</dbReference>
<evidence type="ECO:0000256" key="2">
    <source>
        <dbReference type="ARBA" id="ARBA00029447"/>
    </source>
</evidence>
<feature type="compositionally biased region" description="Low complexity" evidence="5">
    <location>
        <begin position="651"/>
        <end position="666"/>
    </location>
</feature>
<feature type="transmembrane region" description="Helical" evidence="6">
    <location>
        <begin position="191"/>
        <end position="212"/>
    </location>
</feature>
<dbReference type="Pfam" id="PF00015">
    <property type="entry name" value="MCPsignal"/>
    <property type="match status" value="1"/>
</dbReference>
<keyword evidence="6" id="KW-0812">Transmembrane</keyword>
<evidence type="ECO:0000259" key="7">
    <source>
        <dbReference type="PROSITE" id="PS50111"/>
    </source>
</evidence>
<keyword evidence="10" id="KW-1185">Reference proteome</keyword>
<dbReference type="SMART" id="SM00304">
    <property type="entry name" value="HAMP"/>
    <property type="match status" value="2"/>
</dbReference>
<evidence type="ECO:0000259" key="8">
    <source>
        <dbReference type="PROSITE" id="PS50885"/>
    </source>
</evidence>
<dbReference type="KEGG" id="harc:HARCEL1_00590"/>
<dbReference type="InterPro" id="IPR024478">
    <property type="entry name" value="HlyB_4HB_MCP"/>
</dbReference>
<dbReference type="GO" id="GO:0016020">
    <property type="term" value="C:membrane"/>
    <property type="evidence" value="ECO:0007669"/>
    <property type="project" value="InterPro"/>
</dbReference>
<evidence type="ECO:0000256" key="5">
    <source>
        <dbReference type="SAM" id="MobiDB-lite"/>
    </source>
</evidence>
<protein>
    <submittedName>
        <fullName evidence="9">Chemotaxis protein</fullName>
    </submittedName>
</protein>
<feature type="region of interest" description="Disordered" evidence="5">
    <location>
        <begin position="707"/>
        <end position="787"/>
    </location>
</feature>
<proteinExistence type="inferred from homology"/>
<dbReference type="Proteomes" id="UP000244727">
    <property type="component" value="Chromosome"/>
</dbReference>
<dbReference type="GO" id="GO:0004888">
    <property type="term" value="F:transmembrane signaling receptor activity"/>
    <property type="evidence" value="ECO:0007669"/>
    <property type="project" value="InterPro"/>
</dbReference>
<feature type="compositionally biased region" description="Polar residues" evidence="5">
    <location>
        <begin position="667"/>
        <end position="687"/>
    </location>
</feature>
<evidence type="ECO:0000313" key="10">
    <source>
        <dbReference type="Proteomes" id="UP000244727"/>
    </source>
</evidence>
<evidence type="ECO:0000256" key="3">
    <source>
        <dbReference type="PROSITE-ProRule" id="PRU00284"/>
    </source>
</evidence>
<dbReference type="Gene3D" id="6.10.340.10">
    <property type="match status" value="1"/>
</dbReference>
<feature type="coiled-coil region" evidence="4">
    <location>
        <begin position="494"/>
        <end position="528"/>
    </location>
</feature>
<dbReference type="InterPro" id="IPR003660">
    <property type="entry name" value="HAMP_dom"/>
</dbReference>
<dbReference type="SUPFAM" id="SSF158472">
    <property type="entry name" value="HAMP domain-like"/>
    <property type="match status" value="1"/>
</dbReference>
<gene>
    <name evidence="9" type="ORF">HARCEL1_00590</name>
</gene>
<dbReference type="CDD" id="cd06225">
    <property type="entry name" value="HAMP"/>
    <property type="match status" value="1"/>
</dbReference>
<keyword evidence="6" id="KW-1133">Transmembrane helix</keyword>
<keyword evidence="1 3" id="KW-0807">Transducer</keyword>
<dbReference type="Pfam" id="PF12729">
    <property type="entry name" value="4HB_MCP_1"/>
    <property type="match status" value="1"/>
</dbReference>
<evidence type="ECO:0000256" key="1">
    <source>
        <dbReference type="ARBA" id="ARBA00023224"/>
    </source>
</evidence>
<organism evidence="9 10">
    <name type="scientific">Halococcoides cellulosivorans</name>
    <dbReference type="NCBI Taxonomy" id="1679096"/>
    <lineage>
        <taxon>Archaea</taxon>
        <taxon>Methanobacteriati</taxon>
        <taxon>Methanobacteriota</taxon>
        <taxon>Stenosarchaea group</taxon>
        <taxon>Halobacteria</taxon>
        <taxon>Halobacteriales</taxon>
        <taxon>Haloarculaceae</taxon>
        <taxon>Halococcoides</taxon>
    </lineage>
</organism>
<keyword evidence="4" id="KW-0175">Coiled coil</keyword>
<dbReference type="CDD" id="cd11386">
    <property type="entry name" value="MCP_signal"/>
    <property type="match status" value="1"/>
</dbReference>
<dbReference type="InterPro" id="IPR004090">
    <property type="entry name" value="Chemotax_Me-accpt_rcpt"/>
</dbReference>
<sequence length="787" mass="84160">MSFIDRITIDRFDLRPKLILAFVLVATLVLVTGAIGYVSVGTVDGQLHSVVEDDVAEADAAMEMRYDLESERRSLLAVVTGHEGAVEEYHSAAADFETQYTTLAERDDLTDEQRDRLSEIETAHAEASQTAEAAISAMEAGDEQLARERVDEIDGVYEDLEADTVAFEEDANEKMAASVTAADRMTNQSHLLIVVMTIGAFLAAIAIGLFVARRITKPVKQLEAASIAMSEGDLSVSVDEHVEDDELGRMTVAFTEMQVNLRAVFDEIDTFGTNLASGDDDLQERERRTDFPGTYGEIMTNLDRGATEMVGGFEEIRSASQDLQAGRLDQKIDTDRPGQYGAILTSFDDGMQTLSGSFDEISTASEGLKDGDLDQRLDTDAPGAYGQTLADLEAGVQQLGDSIESVQSIATEVAASSEEVTASAEEIEAASEEVATSVEEISHGAETQTENLQEVAGEMNDMSATVEEIASSSEEVAATATSAVERGETGREHASEASTEIEAIESTADEATDQVQQLDDKMEEIGEIVEMITGIAEQTNMLALNASIEAARAGEAGEGFGVVANEIKSLAEDAGQATTKIEARIEEVQATTDETVSEMEEMRERVASGSETIEDAIAMFDDIADSIQEAEDGIREISEATDDQAASTEEVVSMVDQVSSVSQQTSAEASNVSAATEEQSSSLSEATQTLQDLSMLADDLHDEVSDFDVETDGSQRPATRTRGSIGATDRSGVDTSSTRTESTSERAVMTNDGRLETEDDGSPKTVEWSDSAGAALDDEADQTEGDD</sequence>
<evidence type="ECO:0000256" key="4">
    <source>
        <dbReference type="SAM" id="Coils"/>
    </source>
</evidence>